<proteinExistence type="predicted"/>
<reference evidence="2 3" key="1">
    <citation type="journal article" date="2019" name="Nat. Ecol. Evol.">
        <title>Megaphylogeny resolves global patterns of mushroom evolution.</title>
        <authorList>
            <person name="Varga T."/>
            <person name="Krizsan K."/>
            <person name="Foldi C."/>
            <person name="Dima B."/>
            <person name="Sanchez-Garcia M."/>
            <person name="Sanchez-Ramirez S."/>
            <person name="Szollosi G.J."/>
            <person name="Szarkandi J.G."/>
            <person name="Papp V."/>
            <person name="Albert L."/>
            <person name="Andreopoulos W."/>
            <person name="Angelini C."/>
            <person name="Antonin V."/>
            <person name="Barry K.W."/>
            <person name="Bougher N.L."/>
            <person name="Buchanan P."/>
            <person name="Buyck B."/>
            <person name="Bense V."/>
            <person name="Catcheside P."/>
            <person name="Chovatia M."/>
            <person name="Cooper J."/>
            <person name="Damon W."/>
            <person name="Desjardin D."/>
            <person name="Finy P."/>
            <person name="Geml J."/>
            <person name="Haridas S."/>
            <person name="Hughes K."/>
            <person name="Justo A."/>
            <person name="Karasinski D."/>
            <person name="Kautmanova I."/>
            <person name="Kiss B."/>
            <person name="Kocsube S."/>
            <person name="Kotiranta H."/>
            <person name="LaButti K.M."/>
            <person name="Lechner B.E."/>
            <person name="Liimatainen K."/>
            <person name="Lipzen A."/>
            <person name="Lukacs Z."/>
            <person name="Mihaltcheva S."/>
            <person name="Morgado L.N."/>
            <person name="Niskanen T."/>
            <person name="Noordeloos M.E."/>
            <person name="Ohm R.A."/>
            <person name="Ortiz-Santana B."/>
            <person name="Ovrebo C."/>
            <person name="Racz N."/>
            <person name="Riley R."/>
            <person name="Savchenko A."/>
            <person name="Shiryaev A."/>
            <person name="Soop K."/>
            <person name="Spirin V."/>
            <person name="Szebenyi C."/>
            <person name="Tomsovsky M."/>
            <person name="Tulloss R.E."/>
            <person name="Uehling J."/>
            <person name="Grigoriev I.V."/>
            <person name="Vagvolgyi C."/>
            <person name="Papp T."/>
            <person name="Martin F.M."/>
            <person name="Miettinen O."/>
            <person name="Hibbett D.S."/>
            <person name="Nagy L.G."/>
        </authorList>
    </citation>
    <scope>NUCLEOTIDE SEQUENCE [LARGE SCALE GENOMIC DNA]</scope>
    <source>
        <strain evidence="2 3">CBS 962.96</strain>
    </source>
</reference>
<evidence type="ECO:0000256" key="1">
    <source>
        <dbReference type="SAM" id="MobiDB-lite"/>
    </source>
</evidence>
<protein>
    <submittedName>
        <fullName evidence="2">Uncharacterized protein</fullName>
    </submittedName>
</protein>
<dbReference type="EMBL" id="ML179204">
    <property type="protein sequence ID" value="THU95265.1"/>
    <property type="molecule type" value="Genomic_DNA"/>
</dbReference>
<keyword evidence="3" id="KW-1185">Reference proteome</keyword>
<gene>
    <name evidence="2" type="ORF">K435DRAFT_798271</name>
</gene>
<dbReference type="AlphaFoldDB" id="A0A4V4HFK4"/>
<sequence>MSRFVCVGSPKNTVTDPPLQPGLCNSMQWRPGGVPGKHPAFPMSFQCDTADEAQRIWSVMQPWVLRNHKKAPDLLIASLQADRKMLELGALFNQVTDHVYWAVRLGGGVGVYFSGMEAMSSMDHSSETRFRRAFTFKTFIEAVAGMISPNPPALHPLHDYYPGKFPVQAENIRQIAENQLATLSSESSDVYVPSTSASAPAPQPPSVQSPPVLPPAQPSVHSPVAPPPTQDHTNIFNVTIGSPSTPSRRGGNLSRLEHNRGHWKRYEARVRDSNAVTTGRGIGAAKPSSTMQTKRVGDGG</sequence>
<accession>A0A4V4HFK4</accession>
<feature type="compositionally biased region" description="Basic and acidic residues" evidence="1">
    <location>
        <begin position="255"/>
        <end position="272"/>
    </location>
</feature>
<dbReference type="OrthoDB" id="3063120at2759"/>
<feature type="compositionally biased region" description="Pro residues" evidence="1">
    <location>
        <begin position="201"/>
        <end position="217"/>
    </location>
</feature>
<organism evidence="2 3">
    <name type="scientific">Dendrothele bispora (strain CBS 962.96)</name>
    <dbReference type="NCBI Taxonomy" id="1314807"/>
    <lineage>
        <taxon>Eukaryota</taxon>
        <taxon>Fungi</taxon>
        <taxon>Dikarya</taxon>
        <taxon>Basidiomycota</taxon>
        <taxon>Agaricomycotina</taxon>
        <taxon>Agaricomycetes</taxon>
        <taxon>Agaricomycetidae</taxon>
        <taxon>Agaricales</taxon>
        <taxon>Agaricales incertae sedis</taxon>
        <taxon>Dendrothele</taxon>
    </lineage>
</organism>
<name>A0A4V4HFK4_DENBC</name>
<feature type="region of interest" description="Disordered" evidence="1">
    <location>
        <begin position="190"/>
        <end position="300"/>
    </location>
</feature>
<evidence type="ECO:0000313" key="2">
    <source>
        <dbReference type="EMBL" id="THU95265.1"/>
    </source>
</evidence>
<dbReference type="Proteomes" id="UP000297245">
    <property type="component" value="Unassembled WGS sequence"/>
</dbReference>
<feature type="compositionally biased region" description="Polar residues" evidence="1">
    <location>
        <begin position="230"/>
        <end position="247"/>
    </location>
</feature>
<evidence type="ECO:0000313" key="3">
    <source>
        <dbReference type="Proteomes" id="UP000297245"/>
    </source>
</evidence>